<dbReference type="InterPro" id="IPR004360">
    <property type="entry name" value="Glyas_Fos-R_dOase_dom"/>
</dbReference>
<keyword evidence="4" id="KW-1185">Reference proteome</keyword>
<name>A0AAU7Y1U8_9PSED</name>
<evidence type="ECO:0000313" key="3">
    <source>
        <dbReference type="EMBL" id="XBY63729.1"/>
    </source>
</evidence>
<dbReference type="InterPro" id="IPR037523">
    <property type="entry name" value="VOC_core"/>
</dbReference>
<evidence type="ECO:0000313" key="2">
    <source>
        <dbReference type="EMBL" id="BCD85132.1"/>
    </source>
</evidence>
<evidence type="ECO:0000313" key="4">
    <source>
        <dbReference type="Proteomes" id="UP001064896"/>
    </source>
</evidence>
<dbReference type="PANTHER" id="PTHR34109:SF1">
    <property type="entry name" value="VOC DOMAIN-CONTAINING PROTEIN"/>
    <property type="match status" value="1"/>
</dbReference>
<organism evidence="3">
    <name type="scientific">Pseudomonas solani</name>
    <dbReference type="NCBI Taxonomy" id="2731552"/>
    <lineage>
        <taxon>Bacteria</taxon>
        <taxon>Pseudomonadati</taxon>
        <taxon>Pseudomonadota</taxon>
        <taxon>Gammaproteobacteria</taxon>
        <taxon>Pseudomonadales</taxon>
        <taxon>Pseudomonadaceae</taxon>
        <taxon>Pseudomonas</taxon>
    </lineage>
</organism>
<dbReference type="CDD" id="cd07246">
    <property type="entry name" value="VOC_like"/>
    <property type="match status" value="1"/>
</dbReference>
<dbReference type="PANTHER" id="PTHR34109">
    <property type="entry name" value="BNAUNNG04460D PROTEIN-RELATED"/>
    <property type="match status" value="1"/>
</dbReference>
<dbReference type="EMBL" id="AP023081">
    <property type="protein sequence ID" value="BCD85132.1"/>
    <property type="molecule type" value="Genomic_DNA"/>
</dbReference>
<dbReference type="Gene3D" id="3.30.720.110">
    <property type="match status" value="1"/>
</dbReference>
<dbReference type="EMBL" id="CP158373">
    <property type="protein sequence ID" value="XBY63729.1"/>
    <property type="molecule type" value="Genomic_DNA"/>
</dbReference>
<reference evidence="3" key="2">
    <citation type="submission" date="2023-08" db="EMBL/GenBank/DDBJ databases">
        <title>Increased levels of nutrients transform a symbiont into a lethal pathobiont.</title>
        <authorList>
            <person name="Lachnit T."/>
            <person name="Ulrich L."/>
            <person name="Willmer F.M."/>
            <person name="Hasenbein T."/>
            <person name="Steiner L.X."/>
            <person name="Wolters M."/>
            <person name="Herbst E.M."/>
            <person name="Deines P."/>
        </authorList>
    </citation>
    <scope>NUCLEOTIDE SEQUENCE</scope>
    <source>
        <strain evidence="3">T3</strain>
    </source>
</reference>
<dbReference type="AlphaFoldDB" id="A0AAU7Y1U8"/>
<dbReference type="Pfam" id="PF00903">
    <property type="entry name" value="Glyoxalase"/>
    <property type="match status" value="1"/>
</dbReference>
<dbReference type="RefSeq" id="WP_021219829.1">
    <property type="nucleotide sequence ID" value="NZ_AP023081.1"/>
</dbReference>
<protein>
    <submittedName>
        <fullName evidence="2">Glycosylase</fullName>
    </submittedName>
    <submittedName>
        <fullName evidence="3">VOC family protein</fullName>
    </submittedName>
</protein>
<feature type="domain" description="VOC" evidence="1">
    <location>
        <begin position="9"/>
        <end position="126"/>
    </location>
</feature>
<proteinExistence type="predicted"/>
<dbReference type="PROSITE" id="PS51819">
    <property type="entry name" value="VOC"/>
    <property type="match status" value="1"/>
</dbReference>
<gene>
    <name evidence="3" type="ORF">ABS648_27975</name>
    <name evidence="2" type="ORF">PSm6_15390</name>
</gene>
<dbReference type="InterPro" id="IPR029068">
    <property type="entry name" value="Glyas_Bleomycin-R_OHBP_Dase"/>
</dbReference>
<dbReference type="Proteomes" id="UP001064896">
    <property type="component" value="Chromosome"/>
</dbReference>
<accession>A0AAU7Y1U8</accession>
<evidence type="ECO:0000259" key="1">
    <source>
        <dbReference type="PROSITE" id="PS51819"/>
    </source>
</evidence>
<dbReference type="SUPFAM" id="SSF54593">
    <property type="entry name" value="Glyoxalase/Bleomycin resistance protein/Dihydroxybiphenyl dioxygenase"/>
    <property type="match status" value="1"/>
</dbReference>
<dbReference type="Gene3D" id="3.30.720.120">
    <property type="match status" value="1"/>
</dbReference>
<dbReference type="PROSITE" id="PS50890">
    <property type="entry name" value="PUA"/>
    <property type="match status" value="1"/>
</dbReference>
<sequence>MNTTFKPQGFNTVTPNSIVSDLASAVRFYQAVFDAEELLRLTTPDGKVVHCELRFGDSRINLGESMEGWPEQPLLAQIYVPDSDATFARAIREGARELSPVADMFFGSREGRVIDPFGNTWTISTHKRQVSAEEMQRALNEMYAGQG</sequence>
<reference evidence="2" key="1">
    <citation type="submission" date="2020-05" db="EMBL/GenBank/DDBJ databases">
        <title>Complete genome sequence of Pseudomonas sp. Sm006.</title>
        <authorList>
            <person name="Takeuchi K."/>
            <person name="Someya N."/>
        </authorList>
    </citation>
    <scope>NUCLEOTIDE SEQUENCE</scope>
    <source>
        <strain evidence="2">Sm006</strain>
    </source>
</reference>